<dbReference type="AlphaFoldDB" id="E5Y239"/>
<keyword evidence="1" id="KW-0732">Signal</keyword>
<protein>
    <submittedName>
        <fullName evidence="2">CRISPR type I-f/ypest-associated protein csy2</fullName>
    </submittedName>
</protein>
<organism evidence="2 3">
    <name type="scientific">Bilophila wadsworthia (strain 3_1_6)</name>
    <dbReference type="NCBI Taxonomy" id="563192"/>
    <lineage>
        <taxon>Bacteria</taxon>
        <taxon>Pseudomonadati</taxon>
        <taxon>Thermodesulfobacteriota</taxon>
        <taxon>Desulfovibrionia</taxon>
        <taxon>Desulfovibrionales</taxon>
        <taxon>Desulfovibrionaceae</taxon>
        <taxon>Bilophila</taxon>
    </lineage>
</organism>
<gene>
    <name evidence="2" type="ORF">HMPREF0179_00248</name>
</gene>
<feature type="chain" id="PRO_5003200615" evidence="1">
    <location>
        <begin position="31"/>
        <end position="277"/>
    </location>
</feature>
<dbReference type="Pfam" id="PF09614">
    <property type="entry name" value="Cas_Csy2"/>
    <property type="match status" value="1"/>
</dbReference>
<reference evidence="2 3" key="1">
    <citation type="submission" date="2010-10" db="EMBL/GenBank/DDBJ databases">
        <authorList>
            <consortium name="The Broad Institute Genome Sequencing Platform"/>
            <person name="Ward D."/>
            <person name="Earl A."/>
            <person name="Feldgarden M."/>
            <person name="Young S.K."/>
            <person name="Gargeya S."/>
            <person name="Zeng Q."/>
            <person name="Alvarado L."/>
            <person name="Berlin A."/>
            <person name="Bochicchio J."/>
            <person name="Chapman S.B."/>
            <person name="Chen Z."/>
            <person name="Freedman E."/>
            <person name="Gellesch M."/>
            <person name="Goldberg J."/>
            <person name="Griggs A."/>
            <person name="Gujja S."/>
            <person name="Heilman E."/>
            <person name="Heiman D."/>
            <person name="Howarth C."/>
            <person name="Mehta T."/>
            <person name="Neiman D."/>
            <person name="Pearson M."/>
            <person name="Roberts A."/>
            <person name="Saif S."/>
            <person name="Shea T."/>
            <person name="Shenoy N."/>
            <person name="Sisk P."/>
            <person name="Stolte C."/>
            <person name="Sykes S."/>
            <person name="White J."/>
            <person name="Yandava C."/>
            <person name="Allen-Vercoe E."/>
            <person name="Sibley C."/>
            <person name="Ambrose C.E."/>
            <person name="Strauss J."/>
            <person name="Daigneault M."/>
            <person name="Haas B."/>
            <person name="Nusbaum C."/>
            <person name="Birren B."/>
        </authorList>
    </citation>
    <scope>NUCLEOTIDE SEQUENCE [LARGE SCALE GENOMIC DNA]</scope>
    <source>
        <strain evidence="2 3">3_1_6</strain>
    </source>
</reference>
<keyword evidence="3" id="KW-1185">Reference proteome</keyword>
<dbReference type="eggNOG" id="ENOG50323NM">
    <property type="taxonomic scope" value="Bacteria"/>
</dbReference>
<dbReference type="STRING" id="563192.HMPREF0179_00248"/>
<accession>E5Y239</accession>
<evidence type="ECO:0000256" key="1">
    <source>
        <dbReference type="SAM" id="SignalP"/>
    </source>
</evidence>
<evidence type="ECO:0000313" key="2">
    <source>
        <dbReference type="EMBL" id="EFV45902.1"/>
    </source>
</evidence>
<dbReference type="GeneID" id="78086964"/>
<reference evidence="2 3" key="2">
    <citation type="submission" date="2013-04" db="EMBL/GenBank/DDBJ databases">
        <title>The Genome Sequence of Bilophila wadsworthia 3_1_6.</title>
        <authorList>
            <consortium name="The Broad Institute Genomics Platform"/>
            <person name="Earl A."/>
            <person name="Ward D."/>
            <person name="Feldgarden M."/>
            <person name="Gevers D."/>
            <person name="Sibley C."/>
            <person name="Strauss J."/>
            <person name="Allen-Vercoe E."/>
            <person name="Walker B."/>
            <person name="Young S."/>
            <person name="Zeng Q."/>
            <person name="Gargeya S."/>
            <person name="Fitzgerald M."/>
            <person name="Haas B."/>
            <person name="Abouelleil A."/>
            <person name="Allen A.W."/>
            <person name="Alvarado L."/>
            <person name="Arachchi H.M."/>
            <person name="Berlin A.M."/>
            <person name="Chapman S.B."/>
            <person name="Gainer-Dewar J."/>
            <person name="Goldberg J."/>
            <person name="Griggs A."/>
            <person name="Gujja S."/>
            <person name="Hansen M."/>
            <person name="Howarth C."/>
            <person name="Imamovic A."/>
            <person name="Ireland A."/>
            <person name="Larimer J."/>
            <person name="McCowan C."/>
            <person name="Murphy C."/>
            <person name="Pearson M."/>
            <person name="Poon T.W."/>
            <person name="Priest M."/>
            <person name="Roberts A."/>
            <person name="Saif S."/>
            <person name="Shea T."/>
            <person name="Sisk P."/>
            <person name="Sykes S."/>
            <person name="Wortman J."/>
            <person name="Nusbaum C."/>
            <person name="Birren B."/>
        </authorList>
    </citation>
    <scope>NUCLEOTIDE SEQUENCE [LARGE SCALE GENOMIC DNA]</scope>
    <source>
        <strain evidence="2 3">3_1_6</strain>
    </source>
</reference>
<dbReference type="OrthoDB" id="1550641at2"/>
<evidence type="ECO:0000313" key="3">
    <source>
        <dbReference type="Proteomes" id="UP000006034"/>
    </source>
</evidence>
<dbReference type="Proteomes" id="UP000006034">
    <property type="component" value="Unassembled WGS sequence"/>
</dbReference>
<dbReference type="EMBL" id="ADCP02000002">
    <property type="protein sequence ID" value="EFV45902.1"/>
    <property type="molecule type" value="Genomic_DNA"/>
</dbReference>
<dbReference type="RefSeq" id="WP_005024345.1">
    <property type="nucleotide sequence ID" value="NZ_KE150239.1"/>
</dbReference>
<comment type="caution">
    <text evidence="2">The sequence shown here is derived from an EMBL/GenBank/DDBJ whole genome shotgun (WGS) entry which is preliminary data.</text>
</comment>
<feature type="signal peptide" evidence="1">
    <location>
        <begin position="1"/>
        <end position="30"/>
    </location>
</feature>
<dbReference type="InterPro" id="IPR013398">
    <property type="entry name" value="CRISPR-assoc_prot_Csy2"/>
</dbReference>
<proteinExistence type="predicted"/>
<dbReference type="HOGENOM" id="CLU_929473_0_0_7"/>
<name>E5Y239_BILW3</name>
<sequence length="277" mass="30367">MSYLVFPRVRVQAANMLSASFLMGGPPVFAAYGLGEALCFHLGGGAKVTGMALIHHNREALGQSFYGVFSPQQRRAAAFTFGKSANGSDYSSKNPHALSLQPVACAHLRVSIIWELEQVAGVKEAREFLHRARLSGGLVTGHGEIVLEDSLEAAFDRVGNGYVVTDRRDMLEDKGKNQAELLVEALGAQPSAGEDNTWLSAACLGYAAITPFEHRGGARCGYTHAFAEPLVGMVQYRSLRQWRKEADAEEALWRPVWLDDRRGAFVLRQEQTEPEDM</sequence>